<sequence>MEKDEDSVRFLGYPQPREGPEVPYSVTVKLNPVLRGIPLVVAAAVIATFDFITSYLWKNAGFDSLRKIKVLETYEPRYDPTVIPVTSETRAVGLRKILGGLPDRPSEKLGHCHSIADYHSAYKSGKLTPLAIARALLELIQVPSKHSVAFLAVRRARILAEAEESTKRYREGTSLSMLDGVPVAVKDEADLAGCSKSLGSSRSFTGPSENTSWCVQKWEEAGAIVIGKLNMHEIGLDTTNNNPAHGTPLNPHNPHYYPGGSSGGSAYAVCTGLVPITHGADGGGSIRIPSAYCGIYGLKPTHGRISGSPTLRLAPTCGVLGPLASNMNDLELAYWTMAAPDPSNPVSADFAPPGTAYPIRPRVLGIYKPWFDRADPAVLNACYAALQLYKAQGYALVDISIPYLAEGQTAHAMTILAEIGSGLFHNVTGLSAPNKILISVSAQTPASDFLLAQKLRNLLMQHLAFLFKKHPGLIVVTPTTPNAGRHISGGKGDLQYGVSDANMSMRSMEYVWLANFTGCPALSIPVGYADPLEGEGRIPIGMMGMGEWGREDELIEWGKSGEGLEGASAKPQNWVDVWECAKMEMAGR</sequence>
<proteinExistence type="predicted"/>
<dbReference type="InterPro" id="IPR036928">
    <property type="entry name" value="AS_sf"/>
</dbReference>
<dbReference type="GO" id="GO:0016787">
    <property type="term" value="F:hydrolase activity"/>
    <property type="evidence" value="ECO:0007669"/>
    <property type="project" value="UniProtKB-KW"/>
</dbReference>
<dbReference type="Pfam" id="PF01425">
    <property type="entry name" value="Amidase"/>
    <property type="match status" value="1"/>
</dbReference>
<dbReference type="InterPro" id="IPR023631">
    <property type="entry name" value="Amidase_dom"/>
</dbReference>
<keyword evidence="2" id="KW-0378">Hydrolase</keyword>
<feature type="domain" description="Amidase" evidence="1">
    <location>
        <begin position="135"/>
        <end position="554"/>
    </location>
</feature>
<dbReference type="InterPro" id="IPR000120">
    <property type="entry name" value="Amidase"/>
</dbReference>
<dbReference type="PANTHER" id="PTHR11895:SF67">
    <property type="entry name" value="AMIDASE DOMAIN-CONTAINING PROTEIN"/>
    <property type="match status" value="1"/>
</dbReference>
<evidence type="ECO:0000259" key="1">
    <source>
        <dbReference type="Pfam" id="PF01425"/>
    </source>
</evidence>
<accession>A0A1W5DAQ6</accession>
<dbReference type="Gene3D" id="3.90.1300.10">
    <property type="entry name" value="Amidase signature (AS) domain"/>
    <property type="match status" value="1"/>
</dbReference>
<evidence type="ECO:0000313" key="3">
    <source>
        <dbReference type="Proteomes" id="UP000192927"/>
    </source>
</evidence>
<dbReference type="Proteomes" id="UP000192927">
    <property type="component" value="Unassembled WGS sequence"/>
</dbReference>
<organism evidence="2 3">
    <name type="scientific">Lasallia pustulata</name>
    <dbReference type="NCBI Taxonomy" id="136370"/>
    <lineage>
        <taxon>Eukaryota</taxon>
        <taxon>Fungi</taxon>
        <taxon>Dikarya</taxon>
        <taxon>Ascomycota</taxon>
        <taxon>Pezizomycotina</taxon>
        <taxon>Lecanoromycetes</taxon>
        <taxon>OSLEUM clade</taxon>
        <taxon>Umbilicariomycetidae</taxon>
        <taxon>Umbilicariales</taxon>
        <taxon>Umbilicariaceae</taxon>
        <taxon>Lasallia</taxon>
    </lineage>
</organism>
<protein>
    <submittedName>
        <fullName evidence="2">N-acylethanolamine amidohydrolase</fullName>
    </submittedName>
</protein>
<evidence type="ECO:0000313" key="2">
    <source>
        <dbReference type="EMBL" id="SLM40012.1"/>
    </source>
</evidence>
<dbReference type="PANTHER" id="PTHR11895">
    <property type="entry name" value="TRANSAMIDASE"/>
    <property type="match status" value="1"/>
</dbReference>
<dbReference type="SUPFAM" id="SSF75304">
    <property type="entry name" value="Amidase signature (AS) enzymes"/>
    <property type="match status" value="1"/>
</dbReference>
<dbReference type="AlphaFoldDB" id="A0A1W5DAQ6"/>
<name>A0A1W5DAQ6_9LECA</name>
<dbReference type="EMBL" id="FWEW01003615">
    <property type="protein sequence ID" value="SLM40012.1"/>
    <property type="molecule type" value="Genomic_DNA"/>
</dbReference>
<keyword evidence="3" id="KW-1185">Reference proteome</keyword>
<reference evidence="3" key="1">
    <citation type="submission" date="2017-03" db="EMBL/GenBank/DDBJ databases">
        <authorList>
            <person name="Sharma R."/>
            <person name="Thines M."/>
        </authorList>
    </citation>
    <scope>NUCLEOTIDE SEQUENCE [LARGE SCALE GENOMIC DNA]</scope>
</reference>